<dbReference type="EMBL" id="LCYG01000011">
    <property type="protein sequence ID" value="KLK94535.1"/>
    <property type="molecule type" value="Genomic_DNA"/>
</dbReference>
<dbReference type="STRING" id="1225564.AA309_02885"/>
<dbReference type="PANTHER" id="PTHR42928">
    <property type="entry name" value="TRICARBOXYLATE-BINDING PROTEIN"/>
    <property type="match status" value="1"/>
</dbReference>
<dbReference type="Proteomes" id="UP000035489">
    <property type="component" value="Unassembled WGS sequence"/>
</dbReference>
<dbReference type="Pfam" id="PF03401">
    <property type="entry name" value="TctC"/>
    <property type="match status" value="1"/>
</dbReference>
<reference evidence="2 3" key="1">
    <citation type="submission" date="2015-05" db="EMBL/GenBank/DDBJ databases">
        <title>Draft genome sequence of Microvirga vignae strain BR3299, a novel nitrogen fixing bacteria isolated from Brazil semi-aired region.</title>
        <authorList>
            <person name="Zilli J.E."/>
            <person name="Passos S.R."/>
            <person name="Leite J."/>
            <person name="Baldani J.I."/>
            <person name="Xavier G.R."/>
            <person name="Rumjaneck N.G."/>
            <person name="Simoes-Araujo J.L."/>
        </authorList>
    </citation>
    <scope>NUCLEOTIDE SEQUENCE [LARGE SCALE GENOMIC DNA]</scope>
    <source>
        <strain evidence="2 3">BR3299</strain>
    </source>
</reference>
<organism evidence="2 3">
    <name type="scientific">Microvirga vignae</name>
    <dbReference type="NCBI Taxonomy" id="1225564"/>
    <lineage>
        <taxon>Bacteria</taxon>
        <taxon>Pseudomonadati</taxon>
        <taxon>Pseudomonadota</taxon>
        <taxon>Alphaproteobacteria</taxon>
        <taxon>Hyphomicrobiales</taxon>
        <taxon>Methylobacteriaceae</taxon>
        <taxon>Microvirga</taxon>
    </lineage>
</organism>
<name>A0A0H1RH21_9HYPH</name>
<dbReference type="InterPro" id="IPR042100">
    <property type="entry name" value="Bug_dom1"/>
</dbReference>
<sequence>MTSFTRRGFIASASTVLASSVVGLKPSFSQSNYPNRPITLICPWGAGGGTDATARIIGQVMEQKLGQPVNVVNRTGGNGVVGHAAIASAAPDGYTIGLLTVEIAMMHWQGMTDLTPRSYTPLTLMNVDAPAIQVKADSPYKTIKELADAIKAAPPGKLKASGTGQGGIWHLALVGWLQSLGLQSNHVAWVPSNGAAPGMQDLVAGGVDIVPCSLPEARPMIDAGRAKSLAILAPERNPQFPNVPTLDEQMGPHKSVGVWRGIAGPKGLPADIQDKLVAVLKEVYASKEYKEFMSGRGFGVKWAERAEFGQFMDESDRQMGEAMKAAGLAKA</sequence>
<evidence type="ECO:0000313" key="2">
    <source>
        <dbReference type="EMBL" id="KLK94535.1"/>
    </source>
</evidence>
<dbReference type="RefSeq" id="WP_047187484.1">
    <property type="nucleotide sequence ID" value="NZ_LCYG01000011.1"/>
</dbReference>
<protein>
    <submittedName>
        <fullName evidence="2">ABC transporter substrate-binding protein</fullName>
    </submittedName>
</protein>
<dbReference type="OrthoDB" id="8443386at2"/>
<dbReference type="SUPFAM" id="SSF53850">
    <property type="entry name" value="Periplasmic binding protein-like II"/>
    <property type="match status" value="1"/>
</dbReference>
<dbReference type="PANTHER" id="PTHR42928:SF5">
    <property type="entry name" value="BLR1237 PROTEIN"/>
    <property type="match status" value="1"/>
</dbReference>
<dbReference type="Gene3D" id="3.40.190.150">
    <property type="entry name" value="Bordetella uptake gene, domain 1"/>
    <property type="match status" value="1"/>
</dbReference>
<dbReference type="Gene3D" id="3.40.190.10">
    <property type="entry name" value="Periplasmic binding protein-like II"/>
    <property type="match status" value="1"/>
</dbReference>
<keyword evidence="3" id="KW-1185">Reference proteome</keyword>
<comment type="caution">
    <text evidence="2">The sequence shown here is derived from an EMBL/GenBank/DDBJ whole genome shotgun (WGS) entry which is preliminary data.</text>
</comment>
<evidence type="ECO:0000313" key="3">
    <source>
        <dbReference type="Proteomes" id="UP000035489"/>
    </source>
</evidence>
<accession>A0A0H1RH21</accession>
<dbReference type="PATRIC" id="fig|1225564.3.peg.316"/>
<dbReference type="AlphaFoldDB" id="A0A0H1RH21"/>
<gene>
    <name evidence="2" type="ORF">AA309_02885</name>
</gene>
<dbReference type="InterPro" id="IPR005064">
    <property type="entry name" value="BUG"/>
</dbReference>
<dbReference type="PIRSF" id="PIRSF017082">
    <property type="entry name" value="YflP"/>
    <property type="match status" value="1"/>
</dbReference>
<comment type="similarity">
    <text evidence="1">Belongs to the UPF0065 (bug) family.</text>
</comment>
<evidence type="ECO:0000256" key="1">
    <source>
        <dbReference type="ARBA" id="ARBA00006987"/>
    </source>
</evidence>
<proteinExistence type="inferred from homology"/>
<dbReference type="CDD" id="cd07012">
    <property type="entry name" value="PBP2_Bug_TTT"/>
    <property type="match status" value="1"/>
</dbReference>